<feature type="signal peptide" evidence="1">
    <location>
        <begin position="1"/>
        <end position="20"/>
    </location>
</feature>
<dbReference type="RefSeq" id="WP_320332110.1">
    <property type="nucleotide sequence ID" value="NZ_JAVRDO010000018.1"/>
</dbReference>
<sequence>MSYIKVIATLAAATTLLVGCATTPSPAIQAKRAELEATTPICVDEQDCKAKWEAAQLWIVRNAGFKLQITTDVLLQTYNATGGSPLIAVQATKEPLGGGKYKIVVAISCDNIFGCVPNQWDAALAFNHAVAAATP</sequence>
<protein>
    <recommendedName>
        <fullName evidence="4">Lipoprotein</fullName>
    </recommendedName>
</protein>
<evidence type="ECO:0000313" key="2">
    <source>
        <dbReference type="EMBL" id="MDX9688819.1"/>
    </source>
</evidence>
<dbReference type="Proteomes" id="UP001281217">
    <property type="component" value="Unassembled WGS sequence"/>
</dbReference>
<organism evidence="2 3">
    <name type="scientific">Halopseudomonas formosensis</name>
    <dbReference type="NCBI Taxonomy" id="1002526"/>
    <lineage>
        <taxon>Bacteria</taxon>
        <taxon>Pseudomonadati</taxon>
        <taxon>Pseudomonadota</taxon>
        <taxon>Gammaproteobacteria</taxon>
        <taxon>Pseudomonadales</taxon>
        <taxon>Pseudomonadaceae</taxon>
        <taxon>Halopseudomonas</taxon>
    </lineage>
</organism>
<evidence type="ECO:0008006" key="4">
    <source>
        <dbReference type="Google" id="ProtNLM"/>
    </source>
</evidence>
<keyword evidence="3" id="KW-1185">Reference proteome</keyword>
<feature type="chain" id="PRO_5046354481" description="Lipoprotein" evidence="1">
    <location>
        <begin position="21"/>
        <end position="135"/>
    </location>
</feature>
<proteinExistence type="predicted"/>
<evidence type="ECO:0000256" key="1">
    <source>
        <dbReference type="SAM" id="SignalP"/>
    </source>
</evidence>
<keyword evidence="1" id="KW-0732">Signal</keyword>
<evidence type="ECO:0000313" key="3">
    <source>
        <dbReference type="Proteomes" id="UP001281217"/>
    </source>
</evidence>
<accession>A0ABU5C1A0</accession>
<gene>
    <name evidence="2" type="ORF">RED13_000381</name>
</gene>
<dbReference type="PROSITE" id="PS51257">
    <property type="entry name" value="PROKAR_LIPOPROTEIN"/>
    <property type="match status" value="1"/>
</dbReference>
<name>A0ABU5C1A0_9GAMM</name>
<reference evidence="3" key="1">
    <citation type="submission" date="2023-07" db="EMBL/GenBank/DDBJ databases">
        <authorList>
            <person name="de Witt J."/>
        </authorList>
    </citation>
    <scope>NUCLEOTIDE SEQUENCE [LARGE SCALE GENOMIC DNA]</scope>
    <source>
        <strain evidence="3">FZJ</strain>
    </source>
</reference>
<comment type="caution">
    <text evidence="2">The sequence shown here is derived from an EMBL/GenBank/DDBJ whole genome shotgun (WGS) entry which is preliminary data.</text>
</comment>
<dbReference type="EMBL" id="JAVRDO010000018">
    <property type="protein sequence ID" value="MDX9688819.1"/>
    <property type="molecule type" value="Genomic_DNA"/>
</dbReference>